<proteinExistence type="predicted"/>
<protein>
    <submittedName>
        <fullName evidence="1">Uncharacterized protein</fullName>
    </submittedName>
</protein>
<dbReference type="AlphaFoldDB" id="D1B6M9"/>
<dbReference type="EnsemblBacteria" id="ACZ19670">
    <property type="protein sequence ID" value="ACZ19670"/>
    <property type="gene ID" value="Taci_1440"/>
</dbReference>
<sequence>MIAALGCFACLGLGVALDYPPLFMASALLGAASRAFRKRRM</sequence>
<evidence type="ECO:0000313" key="2">
    <source>
        <dbReference type="Proteomes" id="UP000002030"/>
    </source>
</evidence>
<evidence type="ECO:0000313" key="1">
    <source>
        <dbReference type="EMBL" id="ACZ19670.1"/>
    </source>
</evidence>
<keyword evidence="2" id="KW-1185">Reference proteome</keyword>
<dbReference type="HOGENOM" id="CLU_3277932_0_0_0"/>
<dbReference type="STRING" id="525903.Taci_1440"/>
<reference evidence="1 2" key="1">
    <citation type="journal article" date="2009" name="Stand. Genomic Sci.">
        <title>Complete genome sequence of Thermanaerovibrio acidaminovorans type strain (Su883).</title>
        <authorList>
            <person name="Chovatia M."/>
            <person name="Sikorski J."/>
            <person name="Schroder M."/>
            <person name="Lapidus A."/>
            <person name="Nolan M."/>
            <person name="Tice H."/>
            <person name="Glavina Del Rio T."/>
            <person name="Copeland A."/>
            <person name="Cheng J.F."/>
            <person name="Lucas S."/>
            <person name="Chen F."/>
            <person name="Bruce D."/>
            <person name="Goodwin L."/>
            <person name="Pitluck S."/>
            <person name="Ivanova N."/>
            <person name="Mavromatis K."/>
            <person name="Ovchinnikova G."/>
            <person name="Pati A."/>
            <person name="Chen A."/>
            <person name="Palaniappan K."/>
            <person name="Land M."/>
            <person name="Hauser L."/>
            <person name="Chang Y.J."/>
            <person name="Jeffries C.D."/>
            <person name="Chain P."/>
            <person name="Saunders E."/>
            <person name="Detter J.C."/>
            <person name="Brettin T."/>
            <person name="Rohde M."/>
            <person name="Goker M."/>
            <person name="Spring S."/>
            <person name="Bristow J."/>
            <person name="Markowitz V."/>
            <person name="Hugenholtz P."/>
            <person name="Kyrpides N.C."/>
            <person name="Klenk H.P."/>
            <person name="Eisen J.A."/>
        </authorList>
    </citation>
    <scope>NUCLEOTIDE SEQUENCE [LARGE SCALE GENOMIC DNA]</scope>
    <source>
        <strain evidence="2">ATCC 49978 / DSM 6589 / Su883</strain>
    </source>
</reference>
<dbReference type="KEGG" id="tai:Taci_1440"/>
<dbReference type="Proteomes" id="UP000002030">
    <property type="component" value="Chromosome"/>
</dbReference>
<name>D1B6M9_THEAS</name>
<accession>D1B6M9</accession>
<gene>
    <name evidence="1" type="ordered locus">Taci_1440</name>
</gene>
<organism evidence="1 2">
    <name type="scientific">Thermanaerovibrio acidaminovorans (strain ATCC 49978 / DSM 6589 / Su883)</name>
    <name type="common">Selenomonas acidaminovorans</name>
    <dbReference type="NCBI Taxonomy" id="525903"/>
    <lineage>
        <taxon>Bacteria</taxon>
        <taxon>Thermotogati</taxon>
        <taxon>Synergistota</taxon>
        <taxon>Synergistia</taxon>
        <taxon>Synergistales</taxon>
        <taxon>Synergistaceae</taxon>
        <taxon>Thermanaerovibrio</taxon>
    </lineage>
</organism>
<dbReference type="EMBL" id="CP001818">
    <property type="protein sequence ID" value="ACZ19670.1"/>
    <property type="molecule type" value="Genomic_DNA"/>
</dbReference>